<keyword evidence="8" id="KW-1185">Reference proteome</keyword>
<evidence type="ECO:0000256" key="6">
    <source>
        <dbReference type="SAM" id="Phobius"/>
    </source>
</evidence>
<keyword evidence="5 6" id="KW-0472">Membrane</keyword>
<comment type="caution">
    <text evidence="7">The sequence shown here is derived from an EMBL/GenBank/DDBJ whole genome shotgun (WGS) entry which is preliminary data.</text>
</comment>
<keyword evidence="3 6" id="KW-0812">Transmembrane</keyword>
<evidence type="ECO:0000313" key="8">
    <source>
        <dbReference type="Proteomes" id="UP000807504"/>
    </source>
</evidence>
<comment type="subcellular location">
    <subcellularLocation>
        <location evidence="1">Cell membrane</location>
        <topology evidence="1">Multi-pass membrane protein</topology>
    </subcellularLocation>
</comment>
<evidence type="ECO:0000256" key="2">
    <source>
        <dbReference type="ARBA" id="ARBA00022475"/>
    </source>
</evidence>
<gene>
    <name evidence="7" type="ORF">HNY73_016115</name>
</gene>
<sequence>MIRGFILIMTFLLQYTLPVVIAVLISSLYYNTGRQFSSVLENVEHQMNLGFHQENMSELLQRYSFLYQLAHDVEKALSIPSFSLLCWQWLDIYLVLVTSFKIDNSSFSSALYWENIVRLTFGSLIVIGVVSCASVIPSRVCEIKKCLQLILNSLLRDVPKNYENIQLVSSMINTEFPQMTACGVAELKPTLILTYFGSLLTYARSPQRRDDNLWNGNVQAGQKRHSVKRRRCDIIRVAVGTVNGEIILKFDLIKYLFYGIRLNREKTPSSIENILLFQEVHVIKRFDGRSPHNAKFSTKDADNDNQKENNCALKFSNQVNIKQLSD</sequence>
<dbReference type="GO" id="GO:0050909">
    <property type="term" value="P:sensory perception of taste"/>
    <property type="evidence" value="ECO:0007669"/>
    <property type="project" value="InterPro"/>
</dbReference>
<protein>
    <submittedName>
        <fullName evidence="7">Uncharacterized protein</fullName>
    </submittedName>
</protein>
<organism evidence="7 8">
    <name type="scientific">Argiope bruennichi</name>
    <name type="common">Wasp spider</name>
    <name type="synonym">Aranea bruennichi</name>
    <dbReference type="NCBI Taxonomy" id="94029"/>
    <lineage>
        <taxon>Eukaryota</taxon>
        <taxon>Metazoa</taxon>
        <taxon>Ecdysozoa</taxon>
        <taxon>Arthropoda</taxon>
        <taxon>Chelicerata</taxon>
        <taxon>Arachnida</taxon>
        <taxon>Araneae</taxon>
        <taxon>Araneomorphae</taxon>
        <taxon>Entelegynae</taxon>
        <taxon>Araneoidea</taxon>
        <taxon>Araneidae</taxon>
        <taxon>Argiope</taxon>
    </lineage>
</organism>
<dbReference type="Proteomes" id="UP000807504">
    <property type="component" value="Unassembled WGS sequence"/>
</dbReference>
<evidence type="ECO:0000256" key="4">
    <source>
        <dbReference type="ARBA" id="ARBA00022989"/>
    </source>
</evidence>
<reference evidence="7" key="1">
    <citation type="journal article" date="2020" name="bioRxiv">
        <title>Chromosome-level reference genome of the European wasp spider Argiope bruennichi: a resource for studies on range expansion and evolutionary adaptation.</title>
        <authorList>
            <person name="Sheffer M.M."/>
            <person name="Hoppe A."/>
            <person name="Krehenwinkel H."/>
            <person name="Uhl G."/>
            <person name="Kuss A.W."/>
            <person name="Jensen L."/>
            <person name="Jensen C."/>
            <person name="Gillespie R.G."/>
            <person name="Hoff K.J."/>
            <person name="Prost S."/>
        </authorList>
    </citation>
    <scope>NUCLEOTIDE SEQUENCE</scope>
</reference>
<dbReference type="EMBL" id="JABXBU010002227">
    <property type="protein sequence ID" value="KAF8773451.1"/>
    <property type="molecule type" value="Genomic_DNA"/>
</dbReference>
<evidence type="ECO:0000256" key="3">
    <source>
        <dbReference type="ARBA" id="ARBA00022692"/>
    </source>
</evidence>
<evidence type="ECO:0000256" key="1">
    <source>
        <dbReference type="ARBA" id="ARBA00004651"/>
    </source>
</evidence>
<feature type="transmembrane region" description="Helical" evidence="6">
    <location>
        <begin position="6"/>
        <end position="30"/>
    </location>
</feature>
<keyword evidence="2" id="KW-1003">Cell membrane</keyword>
<reference evidence="7" key="2">
    <citation type="submission" date="2020-06" db="EMBL/GenBank/DDBJ databases">
        <authorList>
            <person name="Sheffer M."/>
        </authorList>
    </citation>
    <scope>NUCLEOTIDE SEQUENCE</scope>
</reference>
<proteinExistence type="predicted"/>
<dbReference type="AlphaFoldDB" id="A0A8T0EIV3"/>
<evidence type="ECO:0000256" key="5">
    <source>
        <dbReference type="ARBA" id="ARBA00023136"/>
    </source>
</evidence>
<keyword evidence="4 6" id="KW-1133">Transmembrane helix</keyword>
<feature type="transmembrane region" description="Helical" evidence="6">
    <location>
        <begin position="116"/>
        <end position="136"/>
    </location>
</feature>
<dbReference type="GO" id="GO:0005886">
    <property type="term" value="C:plasma membrane"/>
    <property type="evidence" value="ECO:0007669"/>
    <property type="project" value="UniProtKB-SubCell"/>
</dbReference>
<dbReference type="Pfam" id="PF08395">
    <property type="entry name" value="7tm_7"/>
    <property type="match status" value="1"/>
</dbReference>
<name>A0A8T0EIV3_ARGBR</name>
<dbReference type="InterPro" id="IPR013604">
    <property type="entry name" value="7TM_chemorcpt"/>
</dbReference>
<evidence type="ECO:0000313" key="7">
    <source>
        <dbReference type="EMBL" id="KAF8773451.1"/>
    </source>
</evidence>
<accession>A0A8T0EIV3</accession>